<name>A0AAE3IRT2_9BACI</name>
<feature type="transmembrane region" description="Helical" evidence="1">
    <location>
        <begin position="9"/>
        <end position="26"/>
    </location>
</feature>
<dbReference type="PROSITE" id="PS51704">
    <property type="entry name" value="GP_PDE"/>
    <property type="match status" value="1"/>
</dbReference>
<keyword evidence="4" id="KW-1185">Reference proteome</keyword>
<reference evidence="3" key="1">
    <citation type="submission" date="2022-10" db="EMBL/GenBank/DDBJ databases">
        <title>Description of Fervidibacillus gen. nov. in the family Fervidibacillaceae fam. nov. with two species, Fervidibacillus albus sp. nov., and Fervidibacillus halotolerans sp. nov., isolated from tidal flat sediments.</title>
        <authorList>
            <person name="Kwon K.K."/>
            <person name="Yang S.-H."/>
        </authorList>
    </citation>
    <scope>NUCLEOTIDE SEQUENCE</scope>
    <source>
        <strain evidence="3">JCM 19140</strain>
    </source>
</reference>
<dbReference type="GO" id="GO:0008081">
    <property type="term" value="F:phosphoric diester hydrolase activity"/>
    <property type="evidence" value="ECO:0007669"/>
    <property type="project" value="InterPro"/>
</dbReference>
<dbReference type="Pfam" id="PF03009">
    <property type="entry name" value="GDPD"/>
    <property type="match status" value="1"/>
</dbReference>
<protein>
    <submittedName>
        <fullName evidence="3">Glycerophosphodiester phosphodiesterase</fullName>
    </submittedName>
</protein>
<proteinExistence type="predicted"/>
<keyword evidence="1" id="KW-0812">Transmembrane</keyword>
<dbReference type="CDD" id="cd08561">
    <property type="entry name" value="GDPD_cytoplasmic_ScUgpQ2_like"/>
    <property type="match status" value="1"/>
</dbReference>
<dbReference type="GO" id="GO:0006629">
    <property type="term" value="P:lipid metabolic process"/>
    <property type="evidence" value="ECO:0007669"/>
    <property type="project" value="InterPro"/>
</dbReference>
<evidence type="ECO:0000313" key="3">
    <source>
        <dbReference type="EMBL" id="MCU9613430.1"/>
    </source>
</evidence>
<dbReference type="PANTHER" id="PTHR46211:SF14">
    <property type="entry name" value="GLYCEROPHOSPHODIESTER PHOSPHODIESTERASE"/>
    <property type="match status" value="1"/>
</dbReference>
<dbReference type="InterPro" id="IPR017946">
    <property type="entry name" value="PLC-like_Pdiesterase_TIM-brl"/>
</dbReference>
<keyword evidence="1" id="KW-0472">Membrane</keyword>
<gene>
    <name evidence="3" type="ORF">OEV98_07655</name>
</gene>
<dbReference type="Gene3D" id="3.20.20.190">
    <property type="entry name" value="Phosphatidylinositol (PI) phosphodiesterase"/>
    <property type="match status" value="1"/>
</dbReference>
<evidence type="ECO:0000259" key="2">
    <source>
        <dbReference type="PROSITE" id="PS51704"/>
    </source>
</evidence>
<dbReference type="PANTHER" id="PTHR46211">
    <property type="entry name" value="GLYCEROPHOSPHORYL DIESTER PHOSPHODIESTERASE"/>
    <property type="match status" value="1"/>
</dbReference>
<comment type="caution">
    <text evidence="3">The sequence shown here is derived from an EMBL/GenBank/DDBJ whole genome shotgun (WGS) entry which is preliminary data.</text>
</comment>
<evidence type="ECO:0000256" key="1">
    <source>
        <dbReference type="SAM" id="Phobius"/>
    </source>
</evidence>
<dbReference type="InterPro" id="IPR030395">
    <property type="entry name" value="GP_PDE_dom"/>
</dbReference>
<evidence type="ECO:0000313" key="4">
    <source>
        <dbReference type="Proteomes" id="UP001209318"/>
    </source>
</evidence>
<accession>A0AAE3IRT2</accession>
<sequence>MKKFFLSKSFKIVAILLILYFVNWLIPSSKTNLDSSWFPRENEGPLVIAHQAGNQERPSSTNLAFEHAIAIGADILEFDVALTKDNQLVTIHDLTVDRTTDGSGKVREHTYEEIKALNAGYGLEDENGQPIRDASKNPYIETGAYIPNLEEIFTKYSHYKMVIELKDSGEDGKTSAKVFWNLVKKYNMEKNVVVACFDKDTLKELRRLSNDKLITSASEGEMYPFYAFHRLGLPALNNFSSFEMLHIPVSYTIKGIKFNLLTDSLLQDAHKRNMAVYYWTINDADQMRELIEMGVDGIMTDHPELLIQVLKEEGIR</sequence>
<dbReference type="AlphaFoldDB" id="A0AAE3IRT2"/>
<dbReference type="Proteomes" id="UP001209318">
    <property type="component" value="Unassembled WGS sequence"/>
</dbReference>
<organism evidence="3 4">
    <name type="scientific">Perspicuibacillus lycopersici</name>
    <dbReference type="NCBI Taxonomy" id="1325689"/>
    <lineage>
        <taxon>Bacteria</taxon>
        <taxon>Bacillati</taxon>
        <taxon>Bacillota</taxon>
        <taxon>Bacilli</taxon>
        <taxon>Bacillales</taxon>
        <taxon>Bacillaceae</taxon>
        <taxon>Perspicuibacillus</taxon>
    </lineage>
</organism>
<dbReference type="SUPFAM" id="SSF51695">
    <property type="entry name" value="PLC-like phosphodiesterases"/>
    <property type="match status" value="1"/>
</dbReference>
<dbReference type="EMBL" id="JAOUSF010000002">
    <property type="protein sequence ID" value="MCU9613430.1"/>
    <property type="molecule type" value="Genomic_DNA"/>
</dbReference>
<keyword evidence="1" id="KW-1133">Transmembrane helix</keyword>
<dbReference type="RefSeq" id="WP_263072636.1">
    <property type="nucleotide sequence ID" value="NZ_JAOUSF010000002.1"/>
</dbReference>
<feature type="domain" description="GP-PDE" evidence="2">
    <location>
        <begin position="45"/>
        <end position="310"/>
    </location>
</feature>